<dbReference type="Proteomes" id="UP000218418">
    <property type="component" value="Chromosome"/>
</dbReference>
<dbReference type="InterPro" id="IPR054664">
    <property type="entry name" value="Alr0857-like"/>
</dbReference>
<reference evidence="1 2" key="1">
    <citation type="submission" date="2017-06" db="EMBL/GenBank/DDBJ databases">
        <title>Genome sequencing of cyanobaciteial culture collection at National Institute for Environmental Studies (NIES).</title>
        <authorList>
            <person name="Hirose Y."/>
            <person name="Shimura Y."/>
            <person name="Fujisawa T."/>
            <person name="Nakamura Y."/>
            <person name="Kawachi M."/>
        </authorList>
    </citation>
    <scope>NUCLEOTIDE SEQUENCE [LARGE SCALE GENOMIC DNA]</scope>
    <source>
        <strain evidence="1 2">NIES-267</strain>
    </source>
</reference>
<evidence type="ECO:0000313" key="2">
    <source>
        <dbReference type="Proteomes" id="UP000218418"/>
    </source>
</evidence>
<proteinExistence type="predicted"/>
<evidence type="ECO:0000313" key="1">
    <source>
        <dbReference type="EMBL" id="BAY85090.1"/>
    </source>
</evidence>
<dbReference type="EMBL" id="AP018227">
    <property type="protein sequence ID" value="BAY85090.1"/>
    <property type="molecule type" value="Genomic_DNA"/>
</dbReference>
<organism evidence="1 2">
    <name type="scientific">Calothrix parasitica NIES-267</name>
    <dbReference type="NCBI Taxonomy" id="1973488"/>
    <lineage>
        <taxon>Bacteria</taxon>
        <taxon>Bacillati</taxon>
        <taxon>Cyanobacteriota</taxon>
        <taxon>Cyanophyceae</taxon>
        <taxon>Nostocales</taxon>
        <taxon>Calotrichaceae</taxon>
        <taxon>Calothrix</taxon>
    </lineage>
</organism>
<keyword evidence="2" id="KW-1185">Reference proteome</keyword>
<name>A0A1Z4LV13_9CYAN</name>
<sequence>MLKLTYTDDKINLDCLKQPLEDWINTRVLISLRSSTSICIKSSTASILVPVDSHLTAQLEKLDCENIVEFCRCDADSVEIILKGTWLTSFIASETGIFVTEIEDKAEYLLQNIFEREFCHA</sequence>
<dbReference type="OrthoDB" id="530474at2"/>
<dbReference type="AlphaFoldDB" id="A0A1Z4LV13"/>
<protein>
    <submittedName>
        <fullName evidence="1">Uncharacterized protein</fullName>
    </submittedName>
</protein>
<gene>
    <name evidence="1" type="ORF">NIES267_45880</name>
</gene>
<accession>A0A1Z4LV13</accession>
<dbReference type="NCBIfam" id="NF045647">
    <property type="entry name" value="alr0857_fam"/>
    <property type="match status" value="1"/>
</dbReference>